<dbReference type="OrthoDB" id="3173376at2"/>
<feature type="DNA-binding region" description="H-T-H motif" evidence="4">
    <location>
        <begin position="31"/>
        <end position="50"/>
    </location>
</feature>
<dbReference type="SUPFAM" id="SSF48498">
    <property type="entry name" value="Tetracyclin repressor-like, C-terminal domain"/>
    <property type="match status" value="1"/>
</dbReference>
<dbReference type="InterPro" id="IPR036271">
    <property type="entry name" value="Tet_transcr_reg_TetR-rel_C_sf"/>
</dbReference>
<dbReference type="InterPro" id="IPR009057">
    <property type="entry name" value="Homeodomain-like_sf"/>
</dbReference>
<dbReference type="Proteomes" id="UP000199645">
    <property type="component" value="Unassembled WGS sequence"/>
</dbReference>
<dbReference type="SUPFAM" id="SSF46689">
    <property type="entry name" value="Homeodomain-like"/>
    <property type="match status" value="1"/>
</dbReference>
<keyword evidence="7" id="KW-1185">Reference proteome</keyword>
<dbReference type="PANTHER" id="PTHR30055:SF220">
    <property type="entry name" value="TETR-FAMILY REGULATORY PROTEIN"/>
    <property type="match status" value="1"/>
</dbReference>
<dbReference type="Pfam" id="PF13305">
    <property type="entry name" value="TetR_C_33"/>
    <property type="match status" value="1"/>
</dbReference>
<reference evidence="6 7" key="1">
    <citation type="submission" date="2016-10" db="EMBL/GenBank/DDBJ databases">
        <authorList>
            <person name="de Groot N.N."/>
        </authorList>
    </citation>
    <scope>NUCLEOTIDE SEQUENCE [LARGE SCALE GENOMIC DNA]</scope>
    <source>
        <strain evidence="6 7">DSM 43019</strain>
    </source>
</reference>
<keyword evidence="1" id="KW-0805">Transcription regulation</keyword>
<proteinExistence type="predicted"/>
<feature type="domain" description="HTH tetR-type" evidence="5">
    <location>
        <begin position="8"/>
        <end position="68"/>
    </location>
</feature>
<dbReference type="RefSeq" id="WP_093608721.1">
    <property type="nucleotide sequence ID" value="NZ_BOMT01000014.1"/>
</dbReference>
<protein>
    <submittedName>
        <fullName evidence="6">DNA-binding transcriptional regulator, AcrR family</fullName>
    </submittedName>
</protein>
<evidence type="ECO:0000259" key="5">
    <source>
        <dbReference type="PROSITE" id="PS50977"/>
    </source>
</evidence>
<evidence type="ECO:0000313" key="6">
    <source>
        <dbReference type="EMBL" id="SFE30079.1"/>
    </source>
</evidence>
<evidence type="ECO:0000256" key="3">
    <source>
        <dbReference type="ARBA" id="ARBA00023163"/>
    </source>
</evidence>
<evidence type="ECO:0000313" key="7">
    <source>
        <dbReference type="Proteomes" id="UP000199645"/>
    </source>
</evidence>
<evidence type="ECO:0000256" key="2">
    <source>
        <dbReference type="ARBA" id="ARBA00023125"/>
    </source>
</evidence>
<organism evidence="6 7">
    <name type="scientific">Actinoplanes philippinensis</name>
    <dbReference type="NCBI Taxonomy" id="35752"/>
    <lineage>
        <taxon>Bacteria</taxon>
        <taxon>Bacillati</taxon>
        <taxon>Actinomycetota</taxon>
        <taxon>Actinomycetes</taxon>
        <taxon>Micromonosporales</taxon>
        <taxon>Micromonosporaceae</taxon>
        <taxon>Actinoplanes</taxon>
    </lineage>
</organism>
<dbReference type="PANTHER" id="PTHR30055">
    <property type="entry name" value="HTH-TYPE TRANSCRIPTIONAL REGULATOR RUTR"/>
    <property type="match status" value="1"/>
</dbReference>
<dbReference type="PROSITE" id="PS50977">
    <property type="entry name" value="HTH_TETR_2"/>
    <property type="match status" value="1"/>
</dbReference>
<dbReference type="AlphaFoldDB" id="A0A1I1ZEF2"/>
<dbReference type="EMBL" id="FONV01000001">
    <property type="protein sequence ID" value="SFE30079.1"/>
    <property type="molecule type" value="Genomic_DNA"/>
</dbReference>
<dbReference type="GO" id="GO:0000976">
    <property type="term" value="F:transcription cis-regulatory region binding"/>
    <property type="evidence" value="ECO:0007669"/>
    <property type="project" value="TreeGrafter"/>
</dbReference>
<keyword evidence="3" id="KW-0804">Transcription</keyword>
<dbReference type="STRING" id="35752.SAMN05421541_10158"/>
<dbReference type="GO" id="GO:0003700">
    <property type="term" value="F:DNA-binding transcription factor activity"/>
    <property type="evidence" value="ECO:0007669"/>
    <property type="project" value="TreeGrafter"/>
</dbReference>
<sequence length="210" mass="22504">MKRPFHHGNLRAVLLDQAEAMLREQGSDGLSLRELARQAGVSHGAPRSHFIDRQALLDALAEQGFDRFTDRARAALAVPGPVRERLRALGRAYVDFAVDNAALMELMFAAKSSQSSGPVHDAAMRFFQVLDGAMVDVSGAALDDGVRTRFKLLFAATMQGTAALITARRITREQGETLVDDAADALLASELGARLTAPRGEPADAPALSP</sequence>
<dbReference type="Pfam" id="PF00440">
    <property type="entry name" value="TetR_N"/>
    <property type="match status" value="1"/>
</dbReference>
<accession>A0A1I1ZEF2</accession>
<gene>
    <name evidence="6" type="ORF">SAMN05421541_10158</name>
</gene>
<keyword evidence="2 4" id="KW-0238">DNA-binding</keyword>
<dbReference type="Gene3D" id="1.10.357.10">
    <property type="entry name" value="Tetracycline Repressor, domain 2"/>
    <property type="match status" value="1"/>
</dbReference>
<evidence type="ECO:0000256" key="4">
    <source>
        <dbReference type="PROSITE-ProRule" id="PRU00335"/>
    </source>
</evidence>
<dbReference type="InterPro" id="IPR025996">
    <property type="entry name" value="MT1864/Rv1816-like_C"/>
</dbReference>
<dbReference type="InterPro" id="IPR050109">
    <property type="entry name" value="HTH-type_TetR-like_transc_reg"/>
</dbReference>
<name>A0A1I1ZEF2_9ACTN</name>
<evidence type="ECO:0000256" key="1">
    <source>
        <dbReference type="ARBA" id="ARBA00023015"/>
    </source>
</evidence>
<dbReference type="InterPro" id="IPR001647">
    <property type="entry name" value="HTH_TetR"/>
</dbReference>